<dbReference type="RefSeq" id="XP_008712638.1">
    <property type="nucleotide sequence ID" value="XM_008714416.1"/>
</dbReference>
<proteinExistence type="predicted"/>
<name>W2SA35_CYPE1</name>
<dbReference type="InterPro" id="IPR003593">
    <property type="entry name" value="AAA+_ATPase"/>
</dbReference>
<dbReference type="Pfam" id="PF22942">
    <property type="entry name" value="DUF7025"/>
    <property type="match status" value="1"/>
</dbReference>
<dbReference type="PANTHER" id="PTHR46411">
    <property type="entry name" value="FAMILY ATPASE, PUTATIVE-RELATED"/>
    <property type="match status" value="1"/>
</dbReference>
<dbReference type="SMART" id="SM00382">
    <property type="entry name" value="AAA"/>
    <property type="match status" value="1"/>
</dbReference>
<evidence type="ECO:0000313" key="3">
    <source>
        <dbReference type="Proteomes" id="UP000030752"/>
    </source>
</evidence>
<dbReference type="HOGENOM" id="CLU_004471_6_3_1"/>
<dbReference type="CDD" id="cd19481">
    <property type="entry name" value="RecA-like_protease"/>
    <property type="match status" value="1"/>
</dbReference>
<dbReference type="GeneID" id="19977082"/>
<dbReference type="InParanoid" id="W2SA35"/>
<dbReference type="Proteomes" id="UP000030752">
    <property type="component" value="Unassembled WGS sequence"/>
</dbReference>
<dbReference type="STRING" id="1220924.W2SA35"/>
<dbReference type="eggNOG" id="KOG0737">
    <property type="taxonomic scope" value="Eukaryota"/>
</dbReference>
<organism evidence="2 3">
    <name type="scientific">Cyphellophora europaea (strain CBS 101466)</name>
    <name type="common">Phialophora europaea</name>
    <dbReference type="NCBI Taxonomy" id="1220924"/>
    <lineage>
        <taxon>Eukaryota</taxon>
        <taxon>Fungi</taxon>
        <taxon>Dikarya</taxon>
        <taxon>Ascomycota</taxon>
        <taxon>Pezizomycotina</taxon>
        <taxon>Eurotiomycetes</taxon>
        <taxon>Chaetothyriomycetidae</taxon>
        <taxon>Chaetothyriales</taxon>
        <taxon>Cyphellophoraceae</taxon>
        <taxon>Cyphellophora</taxon>
    </lineage>
</organism>
<reference evidence="2 3" key="1">
    <citation type="submission" date="2013-03" db="EMBL/GenBank/DDBJ databases">
        <title>The Genome Sequence of Phialophora europaea CBS 101466.</title>
        <authorList>
            <consortium name="The Broad Institute Genomics Platform"/>
            <person name="Cuomo C."/>
            <person name="de Hoog S."/>
            <person name="Gorbushina A."/>
            <person name="Walker B."/>
            <person name="Young S.K."/>
            <person name="Zeng Q."/>
            <person name="Gargeya S."/>
            <person name="Fitzgerald M."/>
            <person name="Haas B."/>
            <person name="Abouelleil A."/>
            <person name="Allen A.W."/>
            <person name="Alvarado L."/>
            <person name="Arachchi H.M."/>
            <person name="Berlin A.M."/>
            <person name="Chapman S.B."/>
            <person name="Gainer-Dewar J."/>
            <person name="Goldberg J."/>
            <person name="Griggs A."/>
            <person name="Gujja S."/>
            <person name="Hansen M."/>
            <person name="Howarth C."/>
            <person name="Imamovic A."/>
            <person name="Ireland A."/>
            <person name="Larimer J."/>
            <person name="McCowan C."/>
            <person name="Murphy C."/>
            <person name="Pearson M."/>
            <person name="Poon T.W."/>
            <person name="Priest M."/>
            <person name="Roberts A."/>
            <person name="Saif S."/>
            <person name="Shea T."/>
            <person name="Sisk P."/>
            <person name="Sykes S."/>
            <person name="Wortman J."/>
            <person name="Nusbaum C."/>
            <person name="Birren B."/>
        </authorList>
    </citation>
    <scope>NUCLEOTIDE SEQUENCE [LARGE SCALE GENOMIC DNA]</scope>
    <source>
        <strain evidence="2 3">CBS 101466</strain>
    </source>
</reference>
<dbReference type="InterPro" id="IPR003959">
    <property type="entry name" value="ATPase_AAA_core"/>
</dbReference>
<dbReference type="VEuPathDB" id="FungiDB:HMPREF1541_09743"/>
<dbReference type="EMBL" id="KB822713">
    <property type="protein sequence ID" value="ETN44868.1"/>
    <property type="molecule type" value="Genomic_DNA"/>
</dbReference>
<dbReference type="Pfam" id="PF00004">
    <property type="entry name" value="AAA"/>
    <property type="match status" value="1"/>
</dbReference>
<accession>W2SA35</accession>
<dbReference type="GO" id="GO:0016887">
    <property type="term" value="F:ATP hydrolysis activity"/>
    <property type="evidence" value="ECO:0007669"/>
    <property type="project" value="InterPro"/>
</dbReference>
<dbReference type="InterPro" id="IPR027417">
    <property type="entry name" value="P-loop_NTPase"/>
</dbReference>
<evidence type="ECO:0000313" key="2">
    <source>
        <dbReference type="EMBL" id="ETN44868.1"/>
    </source>
</evidence>
<sequence length="549" mass="62917">MRSRADLEPTAFVDLQALELFLQEKAGYWVWDSLKGRNEDVVSFENLWALFRPGDYLVVQDRLEEKVLFKFTRMDEVSDTVGFKKDFCVAMAVNFWFVSWSPGEKRFRQKYQLVKIERYVGQKKASTLPIYPLRYEDEATQKVLLDRLHERGKKWANLVSNSPTCFNHSGQGLPLSRGVVPEDVDITQVQGRMVLDLRDVMQLRNTVAEVEFGPSSSEVDEKLNDSWSESRLSKLYDPTQYRLCPPHISCYHLETGKHYLVSVTNLDPVCWERSALDQLILDEEKKSFLKTLVSNAANFKLKAGDIIANKGRGLTIILHGPPGVGKTLTAECLAEYAKKPMIPLSVGNLVGIEDSMEDELTEAFAKASRLDAILLLDEADVILEARSFEDVRRNGMVSVFLRHLEYYSGILFLTTNRISAMDPAFQSRIQVAIQYFELSHRQRSDIWQSLLNSKVIDCTEHDKDTIIDRLDEFADYPLNGRQIRNVLNLSAITAAADITSDYKVQVRHVEKALAEAVKFQRFFDDGNKDTKNRNRVWKPFAPPQQRTRI</sequence>
<dbReference type="AlphaFoldDB" id="W2SA35"/>
<gene>
    <name evidence="2" type="ORF">HMPREF1541_09743</name>
</gene>
<feature type="domain" description="AAA+ ATPase" evidence="1">
    <location>
        <begin position="312"/>
        <end position="436"/>
    </location>
</feature>
<evidence type="ECO:0000259" key="1">
    <source>
        <dbReference type="SMART" id="SM00382"/>
    </source>
</evidence>
<dbReference type="InterPro" id="IPR054289">
    <property type="entry name" value="DUF7025"/>
</dbReference>
<dbReference type="SUPFAM" id="SSF52540">
    <property type="entry name" value="P-loop containing nucleoside triphosphate hydrolases"/>
    <property type="match status" value="1"/>
</dbReference>
<protein>
    <recommendedName>
        <fullName evidence="1">AAA+ ATPase domain-containing protein</fullName>
    </recommendedName>
</protein>
<dbReference type="Gene3D" id="3.40.50.300">
    <property type="entry name" value="P-loop containing nucleotide triphosphate hydrolases"/>
    <property type="match status" value="1"/>
</dbReference>
<keyword evidence="3" id="KW-1185">Reference proteome</keyword>
<dbReference type="OrthoDB" id="10042665at2759"/>
<dbReference type="PANTHER" id="PTHR46411:SF2">
    <property type="entry name" value="AAA+ ATPASE DOMAIN-CONTAINING PROTEIN"/>
    <property type="match status" value="1"/>
</dbReference>
<dbReference type="GO" id="GO:0005524">
    <property type="term" value="F:ATP binding"/>
    <property type="evidence" value="ECO:0007669"/>
    <property type="project" value="InterPro"/>
</dbReference>